<sequence>MASQIMRRIPLSFLQWSLILTQGAGSPLPSTTDEGHDSEKRAIIGDAPLEDWEIALLILGSLFGIMLIGAVGGICEVVLAGRIKESNAEADAKLEANANRAFPDEVEGGKLEGPGEVIDQDRYSWQPERMSTGLSDDSTLAGSDPGVSQSDISQGERAMTEGYGGSEGTQQAVNMPWTSEGLPLPDSSQFVIDDVDSPGYGETHGNAQSYEAYPGHLNPPPPMPRDNSMQDQDAEDQYWQQGNSGANGTGSSQAQYTGSSSDGYTEPSTMAPPGAYSGEGYSPAVMPDSADYLSEYRQSQLYLQQDDDWYNAAQATYGAPAGAARQQRTALKWQLVNLEVQSLLKVLGK</sequence>
<name>A0ABR4E288_9PEZI</name>
<keyword evidence="2" id="KW-1133">Transmembrane helix</keyword>
<feature type="chain" id="PRO_5047325999" evidence="3">
    <location>
        <begin position="26"/>
        <end position="349"/>
    </location>
</feature>
<evidence type="ECO:0000313" key="4">
    <source>
        <dbReference type="EMBL" id="KAL2276544.1"/>
    </source>
</evidence>
<organism evidence="4 5">
    <name type="scientific">Diaporthe vaccinii</name>
    <dbReference type="NCBI Taxonomy" id="105482"/>
    <lineage>
        <taxon>Eukaryota</taxon>
        <taxon>Fungi</taxon>
        <taxon>Dikarya</taxon>
        <taxon>Ascomycota</taxon>
        <taxon>Pezizomycotina</taxon>
        <taxon>Sordariomycetes</taxon>
        <taxon>Sordariomycetidae</taxon>
        <taxon>Diaporthales</taxon>
        <taxon>Diaporthaceae</taxon>
        <taxon>Diaporthe</taxon>
        <taxon>Diaporthe eres species complex</taxon>
    </lineage>
</organism>
<dbReference type="Proteomes" id="UP001600888">
    <property type="component" value="Unassembled WGS sequence"/>
</dbReference>
<feature type="region of interest" description="Disordered" evidence="1">
    <location>
        <begin position="104"/>
        <end position="282"/>
    </location>
</feature>
<evidence type="ECO:0000256" key="3">
    <source>
        <dbReference type="SAM" id="SignalP"/>
    </source>
</evidence>
<evidence type="ECO:0000256" key="1">
    <source>
        <dbReference type="SAM" id="MobiDB-lite"/>
    </source>
</evidence>
<feature type="compositionally biased region" description="Polar residues" evidence="1">
    <location>
        <begin position="168"/>
        <end position="177"/>
    </location>
</feature>
<evidence type="ECO:0000256" key="2">
    <source>
        <dbReference type="SAM" id="Phobius"/>
    </source>
</evidence>
<evidence type="ECO:0000313" key="5">
    <source>
        <dbReference type="Proteomes" id="UP001600888"/>
    </source>
</evidence>
<accession>A0ABR4E288</accession>
<feature type="transmembrane region" description="Helical" evidence="2">
    <location>
        <begin position="54"/>
        <end position="79"/>
    </location>
</feature>
<feature type="compositionally biased region" description="Polar residues" evidence="1">
    <location>
        <begin position="132"/>
        <end position="153"/>
    </location>
</feature>
<dbReference type="EMBL" id="JBAWTH010000112">
    <property type="protein sequence ID" value="KAL2276544.1"/>
    <property type="molecule type" value="Genomic_DNA"/>
</dbReference>
<protein>
    <submittedName>
        <fullName evidence="4">Uncharacterized protein</fullName>
    </submittedName>
</protein>
<reference evidence="4 5" key="1">
    <citation type="submission" date="2024-03" db="EMBL/GenBank/DDBJ databases">
        <title>A high-quality draft genome sequence of Diaporthe vaccinii, a causative agent of upright dieback and viscid rot disease in cranberry plants.</title>
        <authorList>
            <person name="Sarrasin M."/>
            <person name="Lang B.F."/>
            <person name="Burger G."/>
        </authorList>
    </citation>
    <scope>NUCLEOTIDE SEQUENCE [LARGE SCALE GENOMIC DNA]</scope>
    <source>
        <strain evidence="4 5">IS7</strain>
    </source>
</reference>
<comment type="caution">
    <text evidence="4">The sequence shown here is derived from an EMBL/GenBank/DDBJ whole genome shotgun (WGS) entry which is preliminary data.</text>
</comment>
<keyword evidence="3" id="KW-0732">Signal</keyword>
<feature type="signal peptide" evidence="3">
    <location>
        <begin position="1"/>
        <end position="25"/>
    </location>
</feature>
<feature type="compositionally biased region" description="Polar residues" evidence="1">
    <location>
        <begin position="238"/>
        <end position="268"/>
    </location>
</feature>
<proteinExistence type="predicted"/>
<keyword evidence="2" id="KW-0472">Membrane</keyword>
<keyword evidence="5" id="KW-1185">Reference proteome</keyword>
<keyword evidence="2" id="KW-0812">Transmembrane</keyword>
<gene>
    <name evidence="4" type="ORF">FJTKL_00849</name>
</gene>